<dbReference type="EMBL" id="LSBJ02000008">
    <property type="protein sequence ID" value="OAQ60426.1"/>
    <property type="molecule type" value="Genomic_DNA"/>
</dbReference>
<protein>
    <submittedName>
        <fullName evidence="8">Cystinosin</fullName>
    </submittedName>
</protein>
<evidence type="ECO:0000256" key="1">
    <source>
        <dbReference type="ARBA" id="ARBA00004127"/>
    </source>
</evidence>
<feature type="transmembrane region" description="Helical" evidence="7">
    <location>
        <begin position="159"/>
        <end position="178"/>
    </location>
</feature>
<feature type="transmembrane region" description="Helical" evidence="7">
    <location>
        <begin position="237"/>
        <end position="256"/>
    </location>
</feature>
<dbReference type="Gene3D" id="1.20.1280.290">
    <property type="match status" value="2"/>
</dbReference>
<dbReference type="Pfam" id="PF04193">
    <property type="entry name" value="PQ-loop"/>
    <property type="match status" value="2"/>
</dbReference>
<evidence type="ECO:0000313" key="9">
    <source>
        <dbReference type="Proteomes" id="UP000078397"/>
    </source>
</evidence>
<dbReference type="Proteomes" id="UP000078397">
    <property type="component" value="Unassembled WGS sequence"/>
</dbReference>
<evidence type="ECO:0000256" key="2">
    <source>
        <dbReference type="ARBA" id="ARBA00022448"/>
    </source>
</evidence>
<dbReference type="AlphaFoldDB" id="A0A179F4S5"/>
<proteinExistence type="predicted"/>
<keyword evidence="9" id="KW-1185">Reference proteome</keyword>
<dbReference type="RefSeq" id="XP_018138304.1">
    <property type="nucleotide sequence ID" value="XM_018285580.1"/>
</dbReference>
<reference evidence="8 9" key="1">
    <citation type="journal article" date="2016" name="PLoS Pathog.">
        <title>Biosynthesis of antibiotic leucinostatins in bio-control fungus Purpureocillium lilacinum and their inhibition on phytophthora revealed by genome mining.</title>
        <authorList>
            <person name="Wang G."/>
            <person name="Liu Z."/>
            <person name="Lin R."/>
            <person name="Li E."/>
            <person name="Mao Z."/>
            <person name="Ling J."/>
            <person name="Yang Y."/>
            <person name="Yin W.B."/>
            <person name="Xie B."/>
        </authorList>
    </citation>
    <scope>NUCLEOTIDE SEQUENCE [LARGE SCALE GENOMIC DNA]</scope>
    <source>
        <strain evidence="8">170</strain>
    </source>
</reference>
<dbReference type="GO" id="GO:0000324">
    <property type="term" value="C:fungal-type vacuole"/>
    <property type="evidence" value="ECO:0007669"/>
    <property type="project" value="TreeGrafter"/>
</dbReference>
<evidence type="ECO:0000256" key="4">
    <source>
        <dbReference type="ARBA" id="ARBA00022737"/>
    </source>
</evidence>
<dbReference type="SMART" id="SM00679">
    <property type="entry name" value="CTNS"/>
    <property type="match status" value="2"/>
</dbReference>
<feature type="transmembrane region" description="Helical" evidence="7">
    <location>
        <begin position="47"/>
        <end position="65"/>
    </location>
</feature>
<dbReference type="GeneID" id="28849574"/>
<evidence type="ECO:0000256" key="5">
    <source>
        <dbReference type="ARBA" id="ARBA00022989"/>
    </source>
</evidence>
<dbReference type="GO" id="GO:0015184">
    <property type="term" value="F:L-cystine transmembrane transporter activity"/>
    <property type="evidence" value="ECO:0007669"/>
    <property type="project" value="TreeGrafter"/>
</dbReference>
<comment type="caution">
    <text evidence="8">The sequence shown here is derived from an EMBL/GenBank/DDBJ whole genome shotgun (WGS) entry which is preliminary data.</text>
</comment>
<feature type="transmembrane region" description="Helical" evidence="7">
    <location>
        <begin position="198"/>
        <end position="217"/>
    </location>
</feature>
<dbReference type="InterPro" id="IPR005282">
    <property type="entry name" value="LC_transporter"/>
</dbReference>
<evidence type="ECO:0000256" key="3">
    <source>
        <dbReference type="ARBA" id="ARBA00022692"/>
    </source>
</evidence>
<dbReference type="PANTHER" id="PTHR13131:SF5">
    <property type="entry name" value="CYSTINOSIN"/>
    <property type="match status" value="1"/>
</dbReference>
<dbReference type="KEGG" id="pchm:VFPPC_06568"/>
<feature type="transmembrane region" description="Helical" evidence="7">
    <location>
        <begin position="96"/>
        <end position="113"/>
    </location>
</feature>
<keyword evidence="3 7" id="KW-0812">Transmembrane</keyword>
<feature type="transmembrane region" description="Helical" evidence="7">
    <location>
        <begin position="12"/>
        <end position="35"/>
    </location>
</feature>
<keyword evidence="4" id="KW-0677">Repeat</keyword>
<keyword evidence="6 7" id="KW-0472">Membrane</keyword>
<dbReference type="GO" id="GO:0012505">
    <property type="term" value="C:endomembrane system"/>
    <property type="evidence" value="ECO:0007669"/>
    <property type="project" value="UniProtKB-SubCell"/>
</dbReference>
<gene>
    <name evidence="8" type="ORF">VFPPC_06568</name>
</gene>
<comment type="subcellular location">
    <subcellularLocation>
        <location evidence="1">Endomembrane system</location>
        <topology evidence="1">Multi-pass membrane protein</topology>
    </subcellularLocation>
</comment>
<keyword evidence="2" id="KW-0813">Transport</keyword>
<dbReference type="OrthoDB" id="75720at2759"/>
<evidence type="ECO:0000256" key="6">
    <source>
        <dbReference type="ARBA" id="ARBA00023136"/>
    </source>
</evidence>
<evidence type="ECO:0000313" key="8">
    <source>
        <dbReference type="EMBL" id="OAQ60426.1"/>
    </source>
</evidence>
<dbReference type="STRING" id="1380566.A0A179F4S5"/>
<dbReference type="InterPro" id="IPR006603">
    <property type="entry name" value="PQ-loop_rpt"/>
</dbReference>
<sequence length="283" mass="32120">MDDDSTTMPKGVAIFSAIIGWAYTFLWTVSFYPLLISNIRRRSTHGVSVDFCLLNLLGMTAYAIYNITMRFSPVVRRQYAARNPQNPTPIVQSNDVAYALHGLFISATIYSQFYPRLWGFDTAKPSRISPWCSLVFWGCIIAALVGAFVAILVPYSQSWMWLDVIYLVGNIKTFLTLLKYIPQTWLNYKRKSTQGLPLLPFALDIAGASLSLLQLLIDSAYSSNQPTALSNPVKLLLAYVTICFDLVFFFQHYVLYRNATDDDLLGGRHADEEDHRLLETELR</sequence>
<feature type="transmembrane region" description="Helical" evidence="7">
    <location>
        <begin position="134"/>
        <end position="153"/>
    </location>
</feature>
<evidence type="ECO:0000256" key="7">
    <source>
        <dbReference type="SAM" id="Phobius"/>
    </source>
</evidence>
<accession>A0A179F4S5</accession>
<name>A0A179F4S5_METCM</name>
<dbReference type="GO" id="GO:0005774">
    <property type="term" value="C:vacuolar membrane"/>
    <property type="evidence" value="ECO:0007669"/>
    <property type="project" value="TreeGrafter"/>
</dbReference>
<dbReference type="PANTHER" id="PTHR13131">
    <property type="entry name" value="CYSTINOSIN"/>
    <property type="match status" value="1"/>
</dbReference>
<keyword evidence="5 7" id="KW-1133">Transmembrane helix</keyword>
<organism evidence="8 9">
    <name type="scientific">Pochonia chlamydosporia 170</name>
    <dbReference type="NCBI Taxonomy" id="1380566"/>
    <lineage>
        <taxon>Eukaryota</taxon>
        <taxon>Fungi</taxon>
        <taxon>Dikarya</taxon>
        <taxon>Ascomycota</taxon>
        <taxon>Pezizomycotina</taxon>
        <taxon>Sordariomycetes</taxon>
        <taxon>Hypocreomycetidae</taxon>
        <taxon>Hypocreales</taxon>
        <taxon>Clavicipitaceae</taxon>
        <taxon>Pochonia</taxon>
    </lineage>
</organism>